<sequence length="495" mass="58033">MKFHKFIHAFVNLVLWMLLIIFVFPVLAVFFIWKWTVILVAKLFYNDLHCTEPNDTYFAIDDSQGIPIVNAAQIWRINGKVQINEFRKHFYKCFLSDDESRRRYRNFYCYLVKFGGYVFKKSVQEIDLEKHILERRLEPGIELESWITKWFVEDPFLPNAPLWQIVILQLPVTSQNEKCETIFLYKNHHCLADGYGFIHLVDTLTGSSSPYLVKDEDDSFSDKLKDAFLFPLTLAEYYLGVSRTTDMFYPIKNPDSRWFLGLASMDLKSLKEIRRKTNTHFITVMMSLTIGALRRLITEKRSAEDIPTSIYTANSLPWPGHPRTTLVNHWSGGVFNIPFRTADPLERLRGADQFFKHFHDIHMHKMVRRLIIPVTWIIPSFLMRLGHSMDLYYFRYSNTFASLMLSEKTHYLLGHKIENMYLPLGLTKSVPTCVMFGVSTSHADKVDLSIMANSEIVSSQTDVDRLTKVYFPMEIESLQKRLQESNNNEFVIDFK</sequence>
<dbReference type="EMBL" id="LNIX01000001">
    <property type="protein sequence ID" value="OXA62815.1"/>
    <property type="molecule type" value="Genomic_DNA"/>
</dbReference>
<proteinExistence type="predicted"/>
<evidence type="ECO:0000313" key="3">
    <source>
        <dbReference type="Proteomes" id="UP000198287"/>
    </source>
</evidence>
<name>A0A226EYZ2_FOLCA</name>
<dbReference type="PANTHER" id="PTHR31650:SF1">
    <property type="entry name" value="WAX ESTER SYNTHASE_DIACYLGLYCEROL ACYLTRANSFERASE 4-RELATED"/>
    <property type="match status" value="1"/>
</dbReference>
<evidence type="ECO:0000313" key="2">
    <source>
        <dbReference type="EMBL" id="OXA62815.1"/>
    </source>
</evidence>
<protein>
    <submittedName>
        <fullName evidence="2">Uncharacterized protein</fullName>
    </submittedName>
</protein>
<dbReference type="GO" id="GO:0005886">
    <property type="term" value="C:plasma membrane"/>
    <property type="evidence" value="ECO:0007669"/>
    <property type="project" value="TreeGrafter"/>
</dbReference>
<dbReference type="OMA" id="VNHWSGG"/>
<dbReference type="PANTHER" id="PTHR31650">
    <property type="entry name" value="O-ACYLTRANSFERASE (WSD1-LIKE) FAMILY PROTEIN"/>
    <property type="match status" value="1"/>
</dbReference>
<dbReference type="GO" id="GO:0019432">
    <property type="term" value="P:triglyceride biosynthetic process"/>
    <property type="evidence" value="ECO:0007669"/>
    <property type="project" value="TreeGrafter"/>
</dbReference>
<dbReference type="InterPro" id="IPR045034">
    <property type="entry name" value="O-acyltransferase_WSD1-like"/>
</dbReference>
<accession>A0A226EYZ2</accession>
<evidence type="ECO:0000256" key="1">
    <source>
        <dbReference type="SAM" id="Phobius"/>
    </source>
</evidence>
<feature type="transmembrane region" description="Helical" evidence="1">
    <location>
        <begin position="6"/>
        <end position="33"/>
    </location>
</feature>
<keyword evidence="1" id="KW-0812">Transmembrane</keyword>
<keyword evidence="1" id="KW-0472">Membrane</keyword>
<dbReference type="GO" id="GO:0008374">
    <property type="term" value="F:O-acyltransferase activity"/>
    <property type="evidence" value="ECO:0007669"/>
    <property type="project" value="InterPro"/>
</dbReference>
<dbReference type="Proteomes" id="UP000198287">
    <property type="component" value="Unassembled WGS sequence"/>
</dbReference>
<gene>
    <name evidence="2" type="ORF">Fcan01_02505</name>
</gene>
<keyword evidence="1" id="KW-1133">Transmembrane helix</keyword>
<reference evidence="2 3" key="1">
    <citation type="submission" date="2015-12" db="EMBL/GenBank/DDBJ databases">
        <title>The genome of Folsomia candida.</title>
        <authorList>
            <person name="Faddeeva A."/>
            <person name="Derks M.F."/>
            <person name="Anvar Y."/>
            <person name="Smit S."/>
            <person name="Van Straalen N."/>
            <person name="Roelofs D."/>
        </authorList>
    </citation>
    <scope>NUCLEOTIDE SEQUENCE [LARGE SCALE GENOMIC DNA]</scope>
    <source>
        <strain evidence="2 3">VU population</strain>
        <tissue evidence="2">Whole body</tissue>
    </source>
</reference>
<comment type="caution">
    <text evidence="2">The sequence shown here is derived from an EMBL/GenBank/DDBJ whole genome shotgun (WGS) entry which is preliminary data.</text>
</comment>
<dbReference type="AlphaFoldDB" id="A0A226EYZ2"/>
<dbReference type="OrthoDB" id="619536at2759"/>
<keyword evidence="3" id="KW-1185">Reference proteome</keyword>
<organism evidence="2 3">
    <name type="scientific">Folsomia candida</name>
    <name type="common">Springtail</name>
    <dbReference type="NCBI Taxonomy" id="158441"/>
    <lineage>
        <taxon>Eukaryota</taxon>
        <taxon>Metazoa</taxon>
        <taxon>Ecdysozoa</taxon>
        <taxon>Arthropoda</taxon>
        <taxon>Hexapoda</taxon>
        <taxon>Collembola</taxon>
        <taxon>Entomobryomorpha</taxon>
        <taxon>Isotomoidea</taxon>
        <taxon>Isotomidae</taxon>
        <taxon>Proisotominae</taxon>
        <taxon>Folsomia</taxon>
    </lineage>
</organism>